<dbReference type="GeneTree" id="ENSGT01120000271826"/>
<dbReference type="GO" id="GO:0002476">
    <property type="term" value="P:antigen processing and presentation of endogenous peptide antigen via MHC class Ib"/>
    <property type="evidence" value="ECO:0007669"/>
    <property type="project" value="TreeGrafter"/>
</dbReference>
<feature type="transmembrane region" description="Helical" evidence="11">
    <location>
        <begin position="217"/>
        <end position="238"/>
    </location>
</feature>
<keyword evidence="15" id="KW-1185">Reference proteome</keyword>
<dbReference type="AlphaFoldDB" id="A0A2K5Q427"/>
<dbReference type="OMA" id="RRKSSWH"/>
<reference evidence="14" key="2">
    <citation type="submission" date="2025-09" db="UniProtKB">
        <authorList>
            <consortium name="Ensembl"/>
        </authorList>
    </citation>
    <scope>IDENTIFICATION</scope>
</reference>
<dbReference type="GO" id="GO:0006955">
    <property type="term" value="P:immune response"/>
    <property type="evidence" value="ECO:0007669"/>
    <property type="project" value="TreeGrafter"/>
</dbReference>
<evidence type="ECO:0000256" key="4">
    <source>
        <dbReference type="ARBA" id="ARBA00022692"/>
    </source>
</evidence>
<dbReference type="PANTHER" id="PTHR16675:SF169">
    <property type="entry name" value="HLA CLASS I HISTOCOMPATIBILITY ANTIGEN, ALPHA CHAIN G"/>
    <property type="match status" value="1"/>
</dbReference>
<dbReference type="GO" id="GO:0002486">
    <property type="term" value="P:antigen processing and presentation of endogenous peptide antigen via MHC class I via ER pathway, TAP-independent"/>
    <property type="evidence" value="ECO:0007669"/>
    <property type="project" value="TreeGrafter"/>
</dbReference>
<dbReference type="GO" id="GO:0005615">
    <property type="term" value="C:extracellular space"/>
    <property type="evidence" value="ECO:0007669"/>
    <property type="project" value="TreeGrafter"/>
</dbReference>
<dbReference type="InterPro" id="IPR013783">
    <property type="entry name" value="Ig-like_fold"/>
</dbReference>
<keyword evidence="3" id="KW-0490">MHC I</keyword>
<keyword evidence="5 12" id="KW-0732">Signal</keyword>
<feature type="chain" id="PRO_5014426837" description="MHC class I-like antigen recognition-like domain-containing protein" evidence="12">
    <location>
        <begin position="22"/>
        <end position="266"/>
    </location>
</feature>
<protein>
    <recommendedName>
        <fullName evidence="13">MHC class I-like antigen recognition-like domain-containing protein</fullName>
    </recommendedName>
</protein>
<evidence type="ECO:0000256" key="3">
    <source>
        <dbReference type="ARBA" id="ARBA00022451"/>
    </source>
</evidence>
<evidence type="ECO:0000313" key="14">
    <source>
        <dbReference type="Ensembl" id="ENSCCAP00000010643.1"/>
    </source>
</evidence>
<dbReference type="InterPro" id="IPR050208">
    <property type="entry name" value="MHC_class-I_related"/>
</dbReference>
<evidence type="ECO:0000256" key="12">
    <source>
        <dbReference type="SAM" id="SignalP"/>
    </source>
</evidence>
<dbReference type="GO" id="GO:0001916">
    <property type="term" value="P:positive regulation of T cell mediated cytotoxicity"/>
    <property type="evidence" value="ECO:0007669"/>
    <property type="project" value="TreeGrafter"/>
</dbReference>
<dbReference type="GO" id="GO:0009897">
    <property type="term" value="C:external side of plasma membrane"/>
    <property type="evidence" value="ECO:0007669"/>
    <property type="project" value="TreeGrafter"/>
</dbReference>
<organism evidence="14 15">
    <name type="scientific">Cebus imitator</name>
    <name type="common">Panamanian white-faced capuchin</name>
    <name type="synonym">Cebus capucinus imitator</name>
    <dbReference type="NCBI Taxonomy" id="2715852"/>
    <lineage>
        <taxon>Eukaryota</taxon>
        <taxon>Metazoa</taxon>
        <taxon>Chordata</taxon>
        <taxon>Craniata</taxon>
        <taxon>Vertebrata</taxon>
        <taxon>Euteleostomi</taxon>
        <taxon>Mammalia</taxon>
        <taxon>Eutheria</taxon>
        <taxon>Euarchontoglires</taxon>
        <taxon>Primates</taxon>
        <taxon>Haplorrhini</taxon>
        <taxon>Platyrrhini</taxon>
        <taxon>Cebidae</taxon>
        <taxon>Cebinae</taxon>
        <taxon>Cebus</taxon>
    </lineage>
</organism>
<dbReference type="Ensembl" id="ENSCCAT00000028039.1">
    <property type="protein sequence ID" value="ENSCCAP00000010643.1"/>
    <property type="gene ID" value="ENSCCAG00000023079.1"/>
</dbReference>
<evidence type="ECO:0000256" key="10">
    <source>
        <dbReference type="ARBA" id="ARBA00023180"/>
    </source>
</evidence>
<keyword evidence="6" id="KW-0391">Immunity</keyword>
<dbReference type="STRING" id="9516.ENSCCAP00000010643"/>
<evidence type="ECO:0000256" key="8">
    <source>
        <dbReference type="ARBA" id="ARBA00023136"/>
    </source>
</evidence>
<evidence type="ECO:0000256" key="1">
    <source>
        <dbReference type="ARBA" id="ARBA00004479"/>
    </source>
</evidence>
<keyword evidence="4 11" id="KW-0812">Transmembrane</keyword>
<dbReference type="Pfam" id="PF00129">
    <property type="entry name" value="MHC_I"/>
    <property type="match status" value="1"/>
</dbReference>
<dbReference type="GO" id="GO:0042605">
    <property type="term" value="F:peptide antigen binding"/>
    <property type="evidence" value="ECO:0007669"/>
    <property type="project" value="TreeGrafter"/>
</dbReference>
<dbReference type="InterPro" id="IPR011161">
    <property type="entry name" value="MHC_I-like_Ag-recog"/>
</dbReference>
<accession>A0A2K5Q427</accession>
<evidence type="ECO:0000313" key="15">
    <source>
        <dbReference type="Proteomes" id="UP000233040"/>
    </source>
</evidence>
<dbReference type="InterPro" id="IPR037055">
    <property type="entry name" value="MHC_I-like_Ag-recog_sf"/>
</dbReference>
<evidence type="ECO:0000256" key="5">
    <source>
        <dbReference type="ARBA" id="ARBA00022729"/>
    </source>
</evidence>
<comment type="similarity">
    <text evidence="2">Belongs to the MHC class I family.</text>
</comment>
<keyword evidence="8 11" id="KW-0472">Membrane</keyword>
<evidence type="ECO:0000256" key="6">
    <source>
        <dbReference type="ARBA" id="ARBA00022859"/>
    </source>
</evidence>
<dbReference type="Gene3D" id="3.30.500.10">
    <property type="entry name" value="MHC class I-like antigen recognition-like"/>
    <property type="match status" value="1"/>
</dbReference>
<dbReference type="GO" id="GO:0005102">
    <property type="term" value="F:signaling receptor binding"/>
    <property type="evidence" value="ECO:0007669"/>
    <property type="project" value="TreeGrafter"/>
</dbReference>
<evidence type="ECO:0000256" key="11">
    <source>
        <dbReference type="SAM" id="Phobius"/>
    </source>
</evidence>
<evidence type="ECO:0000259" key="13">
    <source>
        <dbReference type="Pfam" id="PF00129"/>
    </source>
</evidence>
<name>A0A2K5Q427_CEBIM</name>
<comment type="subcellular location">
    <subcellularLocation>
        <location evidence="1">Membrane</location>
        <topology evidence="1">Single-pass type I membrane protein</topology>
    </subcellularLocation>
</comment>
<keyword evidence="9" id="KW-1015">Disulfide bond</keyword>
<dbReference type="FunFam" id="3.30.500.10:FF:000013">
    <property type="entry name" value="Histocompatibility 2, blastocyst"/>
    <property type="match status" value="1"/>
</dbReference>
<feature type="signal peptide" evidence="12">
    <location>
        <begin position="1"/>
        <end position="21"/>
    </location>
</feature>
<evidence type="ECO:0000256" key="2">
    <source>
        <dbReference type="ARBA" id="ARBA00006909"/>
    </source>
</evidence>
<dbReference type="InterPro" id="IPR011162">
    <property type="entry name" value="MHC_I/II-like_Ag-recog"/>
</dbReference>
<evidence type="ECO:0000256" key="7">
    <source>
        <dbReference type="ARBA" id="ARBA00022989"/>
    </source>
</evidence>
<sequence>MAPRTLLLLLSGALALTHIWAGSHSMRYFYTAVSRPGSGEPRFISVGYVDGTQFVRFDSGAASPRGEPRAPWLEQERPDYWDPETLTLKASAQTHRGNLWTLLCYPNQSTAVALGAEIFLSGLVLCLTRNVFESLIPAFLSPSASTQITLTSQRDEEDQTQNTELVETRSAGDRTFWKWMAVVVPSGEVERYTYHMQHEALLELLTLRWEPFSQPTIPIVGIVAGLDFLGAVVIRAMVTAVMWRRKSSVTVARIFSWRNVSWSLQV</sequence>
<evidence type="ECO:0000256" key="9">
    <source>
        <dbReference type="ARBA" id="ARBA00023157"/>
    </source>
</evidence>
<dbReference type="PANTHER" id="PTHR16675">
    <property type="entry name" value="MHC CLASS I-RELATED"/>
    <property type="match status" value="1"/>
</dbReference>
<keyword evidence="7 11" id="KW-1133">Transmembrane helix</keyword>
<reference evidence="14" key="1">
    <citation type="submission" date="2025-08" db="UniProtKB">
        <authorList>
            <consortium name="Ensembl"/>
        </authorList>
    </citation>
    <scope>IDENTIFICATION</scope>
</reference>
<feature type="domain" description="MHC class I-like antigen recognition-like" evidence="13">
    <location>
        <begin position="22"/>
        <end position="111"/>
    </location>
</feature>
<dbReference type="Gene3D" id="2.60.40.10">
    <property type="entry name" value="Immunoglobulins"/>
    <property type="match status" value="1"/>
</dbReference>
<dbReference type="GO" id="GO:0042612">
    <property type="term" value="C:MHC class I protein complex"/>
    <property type="evidence" value="ECO:0007669"/>
    <property type="project" value="UniProtKB-KW"/>
</dbReference>
<proteinExistence type="inferred from homology"/>
<keyword evidence="10" id="KW-0325">Glycoprotein</keyword>
<dbReference type="Proteomes" id="UP000233040">
    <property type="component" value="Unassembled WGS sequence"/>
</dbReference>
<dbReference type="SUPFAM" id="SSF54452">
    <property type="entry name" value="MHC antigen-recognition domain"/>
    <property type="match status" value="1"/>
</dbReference>